<organism evidence="2 3">
    <name type="scientific">Ferrimonas pelagia</name>
    <dbReference type="NCBI Taxonomy" id="1177826"/>
    <lineage>
        <taxon>Bacteria</taxon>
        <taxon>Pseudomonadati</taxon>
        <taxon>Pseudomonadota</taxon>
        <taxon>Gammaproteobacteria</taxon>
        <taxon>Alteromonadales</taxon>
        <taxon>Ferrimonadaceae</taxon>
        <taxon>Ferrimonas</taxon>
    </lineage>
</organism>
<protein>
    <recommendedName>
        <fullName evidence="1">CHAD domain-containing protein</fullName>
    </recommendedName>
</protein>
<feature type="domain" description="CHAD" evidence="1">
    <location>
        <begin position="12"/>
        <end position="250"/>
    </location>
</feature>
<keyword evidence="3" id="KW-1185">Reference proteome</keyword>
<dbReference type="EMBL" id="BAABJZ010000016">
    <property type="protein sequence ID" value="GAA4879517.1"/>
    <property type="molecule type" value="Genomic_DNA"/>
</dbReference>
<evidence type="ECO:0000313" key="3">
    <source>
        <dbReference type="Proteomes" id="UP001499988"/>
    </source>
</evidence>
<dbReference type="SMART" id="SM00880">
    <property type="entry name" value="CHAD"/>
    <property type="match status" value="1"/>
</dbReference>
<evidence type="ECO:0000259" key="1">
    <source>
        <dbReference type="SMART" id="SM00880"/>
    </source>
</evidence>
<dbReference type="InterPro" id="IPR007899">
    <property type="entry name" value="CHAD_dom"/>
</dbReference>
<reference evidence="3" key="1">
    <citation type="journal article" date="2019" name="Int. J. Syst. Evol. Microbiol.">
        <title>The Global Catalogue of Microorganisms (GCM) 10K type strain sequencing project: providing services to taxonomists for standard genome sequencing and annotation.</title>
        <authorList>
            <consortium name="The Broad Institute Genomics Platform"/>
            <consortium name="The Broad Institute Genome Sequencing Center for Infectious Disease"/>
            <person name="Wu L."/>
            <person name="Ma J."/>
        </authorList>
    </citation>
    <scope>NUCLEOTIDE SEQUENCE [LARGE SCALE GENOMIC DNA]</scope>
    <source>
        <strain evidence="3">JCM 18401</strain>
    </source>
</reference>
<gene>
    <name evidence="2" type="ORF">GCM10023333_11840</name>
</gene>
<accession>A0ABP9EJM1</accession>
<dbReference type="InterPro" id="IPR038186">
    <property type="entry name" value="CHAD_dom_sf"/>
</dbReference>
<dbReference type="PANTHER" id="PTHR39339:SF1">
    <property type="entry name" value="CHAD DOMAIN-CONTAINING PROTEIN"/>
    <property type="match status" value="1"/>
</dbReference>
<dbReference type="Proteomes" id="UP001499988">
    <property type="component" value="Unassembled WGS sequence"/>
</dbReference>
<sequence>MTEGLVSGIRFRVLDLYEQALMQLPALREEGDREALHRYRVNLRKCRCLLELFIEELWQTPACALSLSFAAQIKVSNLVRDLDVFVAQLKPGPLRDYVEQLRQFRLANLHDQLHRLEREQLLCQSVLALKWTLNQTQLADATVDISEQLRLQIIAQTERALSTGKSKHWHRVRILVKKQRYLIDLCLPQGRSGLAQEWQDRLGAFNDSCCQLTILNDIEPGSAELKTELLSQKSDLQLQKAQTLDVLVKLGRRELKKKNAFGHLVEINR</sequence>
<comment type="caution">
    <text evidence="2">The sequence shown here is derived from an EMBL/GenBank/DDBJ whole genome shotgun (WGS) entry which is preliminary data.</text>
</comment>
<proteinExistence type="predicted"/>
<evidence type="ECO:0000313" key="2">
    <source>
        <dbReference type="EMBL" id="GAA4879517.1"/>
    </source>
</evidence>
<dbReference type="PANTHER" id="PTHR39339">
    <property type="entry name" value="SLR1444 PROTEIN"/>
    <property type="match status" value="1"/>
</dbReference>
<dbReference type="RefSeq" id="WP_345334365.1">
    <property type="nucleotide sequence ID" value="NZ_BAABJZ010000016.1"/>
</dbReference>
<name>A0ABP9EJM1_9GAMM</name>
<dbReference type="Gene3D" id="1.40.20.10">
    <property type="entry name" value="CHAD domain"/>
    <property type="match status" value="1"/>
</dbReference>
<dbReference type="Pfam" id="PF05235">
    <property type="entry name" value="CHAD"/>
    <property type="match status" value="1"/>
</dbReference>